<dbReference type="RefSeq" id="WP_211312417.1">
    <property type="nucleotide sequence ID" value="NZ_BAAABL010000020.1"/>
</dbReference>
<comment type="caution">
    <text evidence="1">The sequence shown here is derived from an EMBL/GenBank/DDBJ whole genome shotgun (WGS) entry which is preliminary data.</text>
</comment>
<organism evidence="1 2">
    <name type="scientific">Halarchaeum salinum</name>
    <dbReference type="NCBI Taxonomy" id="489912"/>
    <lineage>
        <taxon>Archaea</taxon>
        <taxon>Methanobacteriati</taxon>
        <taxon>Methanobacteriota</taxon>
        <taxon>Stenosarchaea group</taxon>
        <taxon>Halobacteria</taxon>
        <taxon>Halobacteriales</taxon>
        <taxon>Halobacteriaceae</taxon>
    </lineage>
</organism>
<dbReference type="Proteomes" id="UP001500837">
    <property type="component" value="Unassembled WGS sequence"/>
</dbReference>
<accession>A0AAV3S4Y8</accession>
<dbReference type="SUPFAM" id="SSF48371">
    <property type="entry name" value="ARM repeat"/>
    <property type="match status" value="1"/>
</dbReference>
<gene>
    <name evidence="1" type="ORF">GCM10009066_03070</name>
</gene>
<dbReference type="AlphaFoldDB" id="A0AAV3S4Y8"/>
<evidence type="ECO:0000313" key="2">
    <source>
        <dbReference type="Proteomes" id="UP001500837"/>
    </source>
</evidence>
<reference evidence="1 2" key="1">
    <citation type="journal article" date="2019" name="Int. J. Syst. Evol. Microbiol.">
        <title>The Global Catalogue of Microorganisms (GCM) 10K type strain sequencing project: providing services to taxonomists for standard genome sequencing and annotation.</title>
        <authorList>
            <consortium name="The Broad Institute Genomics Platform"/>
            <consortium name="The Broad Institute Genome Sequencing Center for Infectious Disease"/>
            <person name="Wu L."/>
            <person name="Ma J."/>
        </authorList>
    </citation>
    <scope>NUCLEOTIDE SEQUENCE [LARGE SCALE GENOMIC DNA]</scope>
    <source>
        <strain evidence="1 2">JCM 16330</strain>
    </source>
</reference>
<protein>
    <recommendedName>
        <fullName evidence="3">HEAT repeat-containing protein</fullName>
    </recommendedName>
</protein>
<dbReference type="Gene3D" id="1.25.10.10">
    <property type="entry name" value="Leucine-rich Repeat Variant"/>
    <property type="match status" value="2"/>
</dbReference>
<evidence type="ECO:0008006" key="3">
    <source>
        <dbReference type="Google" id="ProtNLM"/>
    </source>
</evidence>
<name>A0AAV3S4Y8_9EURY</name>
<dbReference type="InterPro" id="IPR011989">
    <property type="entry name" value="ARM-like"/>
</dbReference>
<proteinExistence type="predicted"/>
<dbReference type="InterPro" id="IPR016024">
    <property type="entry name" value="ARM-type_fold"/>
</dbReference>
<evidence type="ECO:0000313" key="1">
    <source>
        <dbReference type="EMBL" id="GAA0291950.1"/>
    </source>
</evidence>
<sequence length="325" mass="34760">MGSQPPTDRLLAALDADDEADALAALERCRDADVDARKGVLRALRDRAKTAPKTLEPLVSDLTAFLIDDDRTVRLTAAKLFAALAATDPARVRPVVSALAERLVDPDEFRYVRGRSAETLGHVACEYPTDAATPDVIADLFLGLDDASDTEITEKFALAIECVTLGDPSRLRHHAGRLADHLDADADLVRYHLCTALTAVACEHPDAVAESRDTLGDALYDDIPWVRARAAETIGLLARPTDDDTLSDALDALRDDDPFVAARARFALNDRDEPDADDLGTVAGLHRTTVDAAEEVTAPDGECPNCGLALPEAGPPMCPRCGAPH</sequence>
<keyword evidence="2" id="KW-1185">Reference proteome</keyword>
<dbReference type="EMBL" id="BAAABL010000020">
    <property type="protein sequence ID" value="GAA0291950.1"/>
    <property type="molecule type" value="Genomic_DNA"/>
</dbReference>